<evidence type="ECO:0000313" key="5">
    <source>
        <dbReference type="EMBL" id="HJA94317.1"/>
    </source>
</evidence>
<reference evidence="5" key="2">
    <citation type="submission" date="2021-04" db="EMBL/GenBank/DDBJ databases">
        <authorList>
            <person name="Gilroy R."/>
        </authorList>
    </citation>
    <scope>NUCLEOTIDE SEQUENCE</scope>
    <source>
        <strain evidence="5">CHK179-7159</strain>
    </source>
</reference>
<organism evidence="5 6">
    <name type="scientific">Candidatus Eisenbergiella merdipullorum</name>
    <dbReference type="NCBI Taxonomy" id="2838553"/>
    <lineage>
        <taxon>Bacteria</taxon>
        <taxon>Bacillati</taxon>
        <taxon>Bacillota</taxon>
        <taxon>Clostridia</taxon>
        <taxon>Lachnospirales</taxon>
        <taxon>Lachnospiraceae</taxon>
        <taxon>Eisenbergiella</taxon>
    </lineage>
</organism>
<keyword evidence="1" id="KW-0805">Transcription regulation</keyword>
<keyword evidence="3" id="KW-0804">Transcription</keyword>
<keyword evidence="2" id="KW-0238">DNA-binding</keyword>
<dbReference type="EMBL" id="DWYY01000169">
    <property type="protein sequence ID" value="HJA94317.1"/>
    <property type="molecule type" value="Genomic_DNA"/>
</dbReference>
<dbReference type="GO" id="GO:0003700">
    <property type="term" value="F:DNA-binding transcription factor activity"/>
    <property type="evidence" value="ECO:0007669"/>
    <property type="project" value="InterPro"/>
</dbReference>
<dbReference type="PANTHER" id="PTHR38445:SF12">
    <property type="entry name" value="GNTR-FAMILY TRANSCRIPTIONAL REGULATOR"/>
    <property type="match status" value="1"/>
</dbReference>
<protein>
    <submittedName>
        <fullName evidence="5">GntR family transcriptional regulator</fullName>
    </submittedName>
</protein>
<dbReference type="GO" id="GO:0003677">
    <property type="term" value="F:DNA binding"/>
    <property type="evidence" value="ECO:0007669"/>
    <property type="project" value="UniProtKB-KW"/>
</dbReference>
<accession>A0A9D2L068</accession>
<dbReference type="InterPro" id="IPR000524">
    <property type="entry name" value="Tscrpt_reg_HTH_GntR"/>
</dbReference>
<comment type="caution">
    <text evidence="5">The sequence shown here is derived from an EMBL/GenBank/DDBJ whole genome shotgun (WGS) entry which is preliminary data.</text>
</comment>
<dbReference type="SUPFAM" id="SSF46785">
    <property type="entry name" value="Winged helix' DNA-binding domain"/>
    <property type="match status" value="1"/>
</dbReference>
<dbReference type="SMART" id="SM00345">
    <property type="entry name" value="HTH_GNTR"/>
    <property type="match status" value="1"/>
</dbReference>
<sequence length="125" mass="14189">MVFDIDFSSSEAIYIQLRNQIILGIATNRYREGDVLPSVRQLADEIGINMHTVNKAYTVLKQEGFVKVDRRKGAVISVDEGKKKAMEEMRQDLLLLLAKGSCKNISRQEVHALIDEIYEEYGGLE</sequence>
<evidence type="ECO:0000259" key="4">
    <source>
        <dbReference type="PROSITE" id="PS50949"/>
    </source>
</evidence>
<dbReference type="InterPro" id="IPR036390">
    <property type="entry name" value="WH_DNA-bd_sf"/>
</dbReference>
<dbReference type="PANTHER" id="PTHR38445">
    <property type="entry name" value="HTH-TYPE TRANSCRIPTIONAL REPRESSOR YTRA"/>
    <property type="match status" value="1"/>
</dbReference>
<gene>
    <name evidence="5" type="ORF">H9717_14600</name>
</gene>
<evidence type="ECO:0000256" key="3">
    <source>
        <dbReference type="ARBA" id="ARBA00023163"/>
    </source>
</evidence>
<dbReference type="AlphaFoldDB" id="A0A9D2L068"/>
<dbReference type="CDD" id="cd07377">
    <property type="entry name" value="WHTH_GntR"/>
    <property type="match status" value="1"/>
</dbReference>
<dbReference type="Proteomes" id="UP000886858">
    <property type="component" value="Unassembled WGS sequence"/>
</dbReference>
<reference evidence="5" key="1">
    <citation type="journal article" date="2021" name="PeerJ">
        <title>Extensive microbial diversity within the chicken gut microbiome revealed by metagenomics and culture.</title>
        <authorList>
            <person name="Gilroy R."/>
            <person name="Ravi A."/>
            <person name="Getino M."/>
            <person name="Pursley I."/>
            <person name="Horton D.L."/>
            <person name="Alikhan N.F."/>
            <person name="Baker D."/>
            <person name="Gharbi K."/>
            <person name="Hall N."/>
            <person name="Watson M."/>
            <person name="Adriaenssens E.M."/>
            <person name="Foster-Nyarko E."/>
            <person name="Jarju S."/>
            <person name="Secka A."/>
            <person name="Antonio M."/>
            <person name="Oren A."/>
            <person name="Chaudhuri R.R."/>
            <person name="La Ragione R."/>
            <person name="Hildebrand F."/>
            <person name="Pallen M.J."/>
        </authorList>
    </citation>
    <scope>NUCLEOTIDE SEQUENCE</scope>
    <source>
        <strain evidence="5">CHK179-7159</strain>
    </source>
</reference>
<dbReference type="Pfam" id="PF00392">
    <property type="entry name" value="GntR"/>
    <property type="match status" value="1"/>
</dbReference>
<evidence type="ECO:0000256" key="2">
    <source>
        <dbReference type="ARBA" id="ARBA00023125"/>
    </source>
</evidence>
<evidence type="ECO:0000256" key="1">
    <source>
        <dbReference type="ARBA" id="ARBA00023015"/>
    </source>
</evidence>
<dbReference type="PRINTS" id="PR00035">
    <property type="entry name" value="HTHGNTR"/>
</dbReference>
<dbReference type="InterPro" id="IPR036388">
    <property type="entry name" value="WH-like_DNA-bd_sf"/>
</dbReference>
<proteinExistence type="predicted"/>
<dbReference type="PROSITE" id="PS50949">
    <property type="entry name" value="HTH_GNTR"/>
    <property type="match status" value="1"/>
</dbReference>
<name>A0A9D2L068_9FIRM</name>
<evidence type="ECO:0000313" key="6">
    <source>
        <dbReference type="Proteomes" id="UP000886858"/>
    </source>
</evidence>
<feature type="domain" description="HTH gntR-type" evidence="4">
    <location>
        <begin position="11"/>
        <end position="79"/>
    </location>
</feature>
<dbReference type="Gene3D" id="1.10.10.10">
    <property type="entry name" value="Winged helix-like DNA-binding domain superfamily/Winged helix DNA-binding domain"/>
    <property type="match status" value="1"/>
</dbReference>